<dbReference type="EMBL" id="AP025637">
    <property type="protein sequence ID" value="BDG74338.1"/>
    <property type="molecule type" value="Genomic_DNA"/>
</dbReference>
<keyword evidence="3" id="KW-0378">Hydrolase</keyword>
<feature type="chain" id="PRO_5047276920" evidence="1">
    <location>
        <begin position="24"/>
        <end position="259"/>
    </location>
</feature>
<proteinExistence type="predicted"/>
<gene>
    <name evidence="3" type="ORF">Rmf_42670</name>
</gene>
<keyword evidence="4" id="KW-1185">Reference proteome</keyword>
<dbReference type="PANTHER" id="PTHR37017">
    <property type="entry name" value="AB HYDROLASE-1 DOMAIN-CONTAINING PROTEIN-RELATED"/>
    <property type="match status" value="1"/>
</dbReference>
<dbReference type="Proteomes" id="UP000831327">
    <property type="component" value="Chromosome"/>
</dbReference>
<sequence>MMKRRTTGLLAAATMIAGSRAFAQPARPTVVLVHGAFADGSSWNGVIRHLTDEGYPVMAAANPLRSLSGDADALDAALSSLPMPVVLVGHSYGGSVISMAARGRSNVKALVFVSAFAPTRGESATALSGRFPGSTLGSALAQPVPLPGGGNDLYVRHDRFHEQFAADVPAAMAGLMAATQRPVTDTALSDPAGEPAWTSIPSWFIYGDRDRNIPPQALAFMAERASSRRTVVVRGASHVPMISHPHAVAEIIQRAAIET</sequence>
<dbReference type="SUPFAM" id="SSF53474">
    <property type="entry name" value="alpha/beta-Hydrolases"/>
    <property type="match status" value="1"/>
</dbReference>
<feature type="domain" description="AB hydrolase-1" evidence="2">
    <location>
        <begin position="30"/>
        <end position="250"/>
    </location>
</feature>
<name>A0ABM7Y8M9_9PROT</name>
<accession>A0ABM7Y8M9</accession>
<dbReference type="PANTHER" id="PTHR37017:SF11">
    <property type="entry name" value="ESTERASE_LIPASE_THIOESTERASE DOMAIN-CONTAINING PROTEIN"/>
    <property type="match status" value="1"/>
</dbReference>
<protein>
    <submittedName>
        <fullName evidence="3">Alpha/beta hydrolase</fullName>
    </submittedName>
</protein>
<evidence type="ECO:0000313" key="3">
    <source>
        <dbReference type="EMBL" id="BDG74338.1"/>
    </source>
</evidence>
<dbReference type="Pfam" id="PF12697">
    <property type="entry name" value="Abhydrolase_6"/>
    <property type="match status" value="1"/>
</dbReference>
<dbReference type="InterPro" id="IPR029058">
    <property type="entry name" value="AB_hydrolase_fold"/>
</dbReference>
<dbReference type="InterPro" id="IPR000073">
    <property type="entry name" value="AB_hydrolase_1"/>
</dbReference>
<dbReference type="InterPro" id="IPR052897">
    <property type="entry name" value="Sec-Metab_Biosynth_Hydrolase"/>
</dbReference>
<dbReference type="Gene3D" id="3.40.50.1820">
    <property type="entry name" value="alpha/beta hydrolase"/>
    <property type="match status" value="1"/>
</dbReference>
<reference evidence="3 4" key="1">
    <citation type="journal article" date="2016" name="Microbes Environ.">
        <title>Phylogenetically diverse aerobic anoxygenic phototrophic bacteria isolated from epilithic biofilms in Tama river, Japan.</title>
        <authorList>
            <person name="Hirose S."/>
            <person name="Matsuura K."/>
            <person name="Haruta S."/>
        </authorList>
    </citation>
    <scope>NUCLEOTIDE SEQUENCE [LARGE SCALE GENOMIC DNA]</scope>
    <source>
        <strain evidence="3 4">S08</strain>
    </source>
</reference>
<dbReference type="RefSeq" id="WP_244408521.1">
    <property type="nucleotide sequence ID" value="NZ_AP025637.1"/>
</dbReference>
<evidence type="ECO:0000313" key="4">
    <source>
        <dbReference type="Proteomes" id="UP000831327"/>
    </source>
</evidence>
<dbReference type="GO" id="GO:0016787">
    <property type="term" value="F:hydrolase activity"/>
    <property type="evidence" value="ECO:0007669"/>
    <property type="project" value="UniProtKB-KW"/>
</dbReference>
<evidence type="ECO:0000256" key="1">
    <source>
        <dbReference type="SAM" id="SignalP"/>
    </source>
</evidence>
<organism evidence="3 4">
    <name type="scientific">Roseomonas fluvialis</name>
    <dbReference type="NCBI Taxonomy" id="1750527"/>
    <lineage>
        <taxon>Bacteria</taxon>
        <taxon>Pseudomonadati</taxon>
        <taxon>Pseudomonadota</taxon>
        <taxon>Alphaproteobacteria</taxon>
        <taxon>Acetobacterales</taxon>
        <taxon>Roseomonadaceae</taxon>
        <taxon>Roseomonas</taxon>
    </lineage>
</organism>
<evidence type="ECO:0000259" key="2">
    <source>
        <dbReference type="Pfam" id="PF12697"/>
    </source>
</evidence>
<feature type="signal peptide" evidence="1">
    <location>
        <begin position="1"/>
        <end position="23"/>
    </location>
</feature>
<keyword evidence="1" id="KW-0732">Signal</keyword>